<evidence type="ECO:0000313" key="2">
    <source>
        <dbReference type="Proteomes" id="UP001497680"/>
    </source>
</evidence>
<keyword evidence="2" id="KW-1185">Reference proteome</keyword>
<proteinExistence type="predicted"/>
<reference evidence="1 2" key="1">
    <citation type="journal article" date="2022" name="New Phytol.">
        <title>Ecological generalism drives hyperdiversity of secondary metabolite gene clusters in xylarialean endophytes.</title>
        <authorList>
            <person name="Franco M.E.E."/>
            <person name="Wisecaver J.H."/>
            <person name="Arnold A.E."/>
            <person name="Ju Y.M."/>
            <person name="Slot J.C."/>
            <person name="Ahrendt S."/>
            <person name="Moore L.P."/>
            <person name="Eastman K.E."/>
            <person name="Scott K."/>
            <person name="Konkel Z."/>
            <person name="Mondo S.J."/>
            <person name="Kuo A."/>
            <person name="Hayes R.D."/>
            <person name="Haridas S."/>
            <person name="Andreopoulos B."/>
            <person name="Riley R."/>
            <person name="LaButti K."/>
            <person name="Pangilinan J."/>
            <person name="Lipzen A."/>
            <person name="Amirebrahimi M."/>
            <person name="Yan J."/>
            <person name="Adam C."/>
            <person name="Keymanesh K."/>
            <person name="Ng V."/>
            <person name="Louie K."/>
            <person name="Northen T."/>
            <person name="Drula E."/>
            <person name="Henrissat B."/>
            <person name="Hsieh H.M."/>
            <person name="Youens-Clark K."/>
            <person name="Lutzoni F."/>
            <person name="Miadlikowska J."/>
            <person name="Eastwood D.C."/>
            <person name="Hamelin R.C."/>
            <person name="Grigoriev I.V."/>
            <person name="U'Ren J.M."/>
        </authorList>
    </citation>
    <scope>NUCLEOTIDE SEQUENCE [LARGE SCALE GENOMIC DNA]</scope>
    <source>
        <strain evidence="1 2">ER1909</strain>
    </source>
</reference>
<organism evidence="1 2">
    <name type="scientific">Hypoxylon rubiginosum</name>
    <dbReference type="NCBI Taxonomy" id="110542"/>
    <lineage>
        <taxon>Eukaryota</taxon>
        <taxon>Fungi</taxon>
        <taxon>Dikarya</taxon>
        <taxon>Ascomycota</taxon>
        <taxon>Pezizomycotina</taxon>
        <taxon>Sordariomycetes</taxon>
        <taxon>Xylariomycetidae</taxon>
        <taxon>Xylariales</taxon>
        <taxon>Hypoxylaceae</taxon>
        <taxon>Hypoxylon</taxon>
    </lineage>
</organism>
<protein>
    <submittedName>
        <fullName evidence="1">Major facilitator superfamily transporter multidrug resistance</fullName>
    </submittedName>
</protein>
<comment type="caution">
    <text evidence="1">The sequence shown here is derived from an EMBL/GenBank/DDBJ whole genome shotgun (WGS) entry which is preliminary data.</text>
</comment>
<dbReference type="EMBL" id="MU394284">
    <property type="protein sequence ID" value="KAI6092066.1"/>
    <property type="molecule type" value="Genomic_DNA"/>
</dbReference>
<gene>
    <name evidence="1" type="ORF">F4821DRAFT_224789</name>
</gene>
<evidence type="ECO:0000313" key="1">
    <source>
        <dbReference type="EMBL" id="KAI6092066.1"/>
    </source>
</evidence>
<name>A0ACC0DH47_9PEZI</name>
<dbReference type="Proteomes" id="UP001497680">
    <property type="component" value="Unassembled WGS sequence"/>
</dbReference>
<accession>A0ACC0DH47</accession>
<sequence length="565" mass="61112">MAAADPEKIGEKSEDLGAQGGAPEDDASITTSNGGREDMSIDALPDQILTPNGLPVDEEAAAATPVARARSQASSTRSRALSIVPRLKRRGLLAQLTLVPEVERPYDYPNKIKWTITGFVALAACAAPMGSAIFYPALPEMSRDLGSSPTIVNLTVALYMLAMSIFPLWWSSFSEILGRRNIYLSSFLLNVVFSLLSGLSVNIGMLIVFRVLSGGAAASVQAVGAGTIADIWEPRERGRAMGYFYLGPLMGPLLAPIIGGALAEGFGWRSTLWFLTAYGAFVFVAVLFFVPETLAKRKPAPAAAQPSSSEGLSRVSTTRSVKHAAASLKKCLVDPLEIIMYLRFPAVAITVFYASITFGSLYILNIVIQSAFSQAPYGYSAIVIGLLYLPGSLGYFAASVLGGRWIDRIMVRAAEKAQRYDARGKLVYLPEDRMRENAWISATLYPGALVWSGWTTYYGVHWAAPAVANFFFGVGSMLVFSAATTMLTEFMPRRSSSGVALNNFVRNIFSCTGGIVGQPLIDAMGVGWLLTMIGLIAWLSGNVAIWLLRKNSRKWREQMDKALNQ</sequence>